<evidence type="ECO:0000313" key="1">
    <source>
        <dbReference type="EMBL" id="KKK62170.1"/>
    </source>
</evidence>
<gene>
    <name evidence="1" type="ORF">LCGC14_3007020</name>
</gene>
<proteinExistence type="predicted"/>
<dbReference type="AlphaFoldDB" id="A0A0F8XM35"/>
<feature type="non-terminal residue" evidence="1">
    <location>
        <position position="1"/>
    </location>
</feature>
<dbReference type="EMBL" id="LAZR01062127">
    <property type="protein sequence ID" value="KKK62170.1"/>
    <property type="molecule type" value="Genomic_DNA"/>
</dbReference>
<accession>A0A0F8XM35</accession>
<name>A0A0F8XM35_9ZZZZ</name>
<organism evidence="1">
    <name type="scientific">marine sediment metagenome</name>
    <dbReference type="NCBI Taxonomy" id="412755"/>
    <lineage>
        <taxon>unclassified sequences</taxon>
        <taxon>metagenomes</taxon>
        <taxon>ecological metagenomes</taxon>
    </lineage>
</organism>
<comment type="caution">
    <text evidence="1">The sequence shown here is derived from an EMBL/GenBank/DDBJ whole genome shotgun (WGS) entry which is preliminary data.</text>
</comment>
<protein>
    <submittedName>
        <fullName evidence="1">Uncharacterized protein</fullName>
    </submittedName>
</protein>
<reference evidence="1" key="1">
    <citation type="journal article" date="2015" name="Nature">
        <title>Complex archaea that bridge the gap between prokaryotes and eukaryotes.</title>
        <authorList>
            <person name="Spang A."/>
            <person name="Saw J.H."/>
            <person name="Jorgensen S.L."/>
            <person name="Zaremba-Niedzwiedzka K."/>
            <person name="Martijn J."/>
            <person name="Lind A.E."/>
            <person name="van Eijk R."/>
            <person name="Schleper C."/>
            <person name="Guy L."/>
            <person name="Ettema T.J."/>
        </authorList>
    </citation>
    <scope>NUCLEOTIDE SEQUENCE</scope>
</reference>
<sequence>CTMAVEISNLPSKTITLNGFAPQFTPSTNFEKLLPTTKITDTGHSACLLSDLTAHDSNWCIAATKLANTLVHVSFPTPADTNLKIGTNLQRIEAHFRQFFGNDSSAFPTARIELWESGSLIRAGNNTTVLPSGERVLILQFDAAELTDQTGAGVEVKTITISDKDLGFQGSVDTGFICFRSNSIVPDTVLLPRKIITLTAFVPLFIRTIVDTDISELPSKTITLTAYSPSFIVQGPRRISIVT</sequence>